<evidence type="ECO:0000256" key="3">
    <source>
        <dbReference type="ARBA" id="ARBA00022989"/>
    </source>
</evidence>
<sequence>MEKAKFRIKYNAPVTLTFAFICLLVLGLGNLSGNNITRTFFEVYRSKMSFTWFIRLFGHSLGHINFDHLFGNMTVFLLLGPILEEKYGSKNLLEMILICSFVESIVQMTFFSHTALLGASGVVFMMIILASAVNLKDGGIPLTMILVIIIYLGKEVWAQFATHDNISHLTHIVGGVCGACFGFFYAKEAKRLEKGA</sequence>
<dbReference type="AlphaFoldDB" id="A0A1T4LAU5"/>
<organism evidence="7 8">
    <name type="scientific">Eubacterium ruminantium</name>
    <dbReference type="NCBI Taxonomy" id="42322"/>
    <lineage>
        <taxon>Bacteria</taxon>
        <taxon>Bacillati</taxon>
        <taxon>Bacillota</taxon>
        <taxon>Clostridia</taxon>
        <taxon>Eubacteriales</taxon>
        <taxon>Eubacteriaceae</taxon>
        <taxon>Eubacterium</taxon>
    </lineage>
</organism>
<dbReference type="SUPFAM" id="SSF144091">
    <property type="entry name" value="Rhomboid-like"/>
    <property type="match status" value="1"/>
</dbReference>
<dbReference type="Gene3D" id="1.20.1540.10">
    <property type="entry name" value="Rhomboid-like"/>
    <property type="match status" value="1"/>
</dbReference>
<dbReference type="PANTHER" id="PTHR43066">
    <property type="entry name" value="RHOMBOID-RELATED PROTEIN"/>
    <property type="match status" value="1"/>
</dbReference>
<evidence type="ECO:0000313" key="8">
    <source>
        <dbReference type="Proteomes" id="UP000189857"/>
    </source>
</evidence>
<dbReference type="InterPro" id="IPR022764">
    <property type="entry name" value="Peptidase_S54_rhomboid_dom"/>
</dbReference>
<dbReference type="EMBL" id="FUXA01000005">
    <property type="protein sequence ID" value="SJZ51658.1"/>
    <property type="molecule type" value="Genomic_DNA"/>
</dbReference>
<feature type="domain" description="Peptidase S54 rhomboid" evidence="6">
    <location>
        <begin position="53"/>
        <end position="186"/>
    </location>
</feature>
<keyword evidence="4 5" id="KW-0472">Membrane</keyword>
<feature type="transmembrane region" description="Helical" evidence="5">
    <location>
        <begin position="166"/>
        <end position="186"/>
    </location>
</feature>
<feature type="transmembrane region" description="Helical" evidence="5">
    <location>
        <begin position="12"/>
        <end position="32"/>
    </location>
</feature>
<dbReference type="Proteomes" id="UP000189857">
    <property type="component" value="Unassembled WGS sequence"/>
</dbReference>
<evidence type="ECO:0000313" key="7">
    <source>
        <dbReference type="EMBL" id="SJZ51658.1"/>
    </source>
</evidence>
<evidence type="ECO:0000256" key="1">
    <source>
        <dbReference type="ARBA" id="ARBA00004141"/>
    </source>
</evidence>
<dbReference type="Pfam" id="PF01694">
    <property type="entry name" value="Rhomboid"/>
    <property type="match status" value="1"/>
</dbReference>
<gene>
    <name evidence="7" type="ORF">SAMN02745110_00758</name>
</gene>
<evidence type="ECO:0000256" key="2">
    <source>
        <dbReference type="ARBA" id="ARBA00022692"/>
    </source>
</evidence>
<proteinExistence type="predicted"/>
<dbReference type="InterPro" id="IPR035952">
    <property type="entry name" value="Rhomboid-like_sf"/>
</dbReference>
<keyword evidence="7" id="KW-0378">Hydrolase</keyword>
<protein>
    <submittedName>
        <fullName evidence="7">Membrane associated serine protease, rhomboid family</fullName>
    </submittedName>
</protein>
<dbReference type="GO" id="GO:0016020">
    <property type="term" value="C:membrane"/>
    <property type="evidence" value="ECO:0007669"/>
    <property type="project" value="UniProtKB-SubCell"/>
</dbReference>
<dbReference type="GO" id="GO:0006508">
    <property type="term" value="P:proteolysis"/>
    <property type="evidence" value="ECO:0007669"/>
    <property type="project" value="UniProtKB-KW"/>
</dbReference>
<keyword evidence="3 5" id="KW-1133">Transmembrane helix</keyword>
<feature type="transmembrane region" description="Helical" evidence="5">
    <location>
        <begin position="142"/>
        <end position="160"/>
    </location>
</feature>
<keyword evidence="2 5" id="KW-0812">Transmembrane</keyword>
<evidence type="ECO:0000256" key="5">
    <source>
        <dbReference type="SAM" id="Phobius"/>
    </source>
</evidence>
<feature type="transmembrane region" description="Helical" evidence="5">
    <location>
        <begin position="116"/>
        <end position="135"/>
    </location>
</feature>
<evidence type="ECO:0000259" key="6">
    <source>
        <dbReference type="Pfam" id="PF01694"/>
    </source>
</evidence>
<comment type="subcellular location">
    <subcellularLocation>
        <location evidence="1">Membrane</location>
        <topology evidence="1">Multi-pass membrane protein</topology>
    </subcellularLocation>
</comment>
<dbReference type="OrthoDB" id="5419261at2"/>
<evidence type="ECO:0000256" key="4">
    <source>
        <dbReference type="ARBA" id="ARBA00023136"/>
    </source>
</evidence>
<accession>A0A1T4LAU5</accession>
<keyword evidence="7" id="KW-0645">Protease</keyword>
<dbReference type="RefSeq" id="WP_078786529.1">
    <property type="nucleotide sequence ID" value="NZ_CACZYW010000008.1"/>
</dbReference>
<dbReference type="GO" id="GO:0004252">
    <property type="term" value="F:serine-type endopeptidase activity"/>
    <property type="evidence" value="ECO:0007669"/>
    <property type="project" value="InterPro"/>
</dbReference>
<name>A0A1T4LAU5_9FIRM</name>
<keyword evidence="8" id="KW-1185">Reference proteome</keyword>
<reference evidence="7 8" key="1">
    <citation type="submission" date="2017-02" db="EMBL/GenBank/DDBJ databases">
        <authorList>
            <person name="Peterson S.W."/>
        </authorList>
    </citation>
    <scope>NUCLEOTIDE SEQUENCE [LARGE SCALE GENOMIC DNA]</scope>
    <source>
        <strain evidence="7 8">ATCC 17233</strain>
    </source>
</reference>